<reference evidence="1" key="1">
    <citation type="journal article" date="2014" name="Front. Microbiol.">
        <title>High frequency of phylogenetically diverse reductive dehalogenase-homologous genes in deep subseafloor sedimentary metagenomes.</title>
        <authorList>
            <person name="Kawai M."/>
            <person name="Futagami T."/>
            <person name="Toyoda A."/>
            <person name="Takaki Y."/>
            <person name="Nishi S."/>
            <person name="Hori S."/>
            <person name="Arai W."/>
            <person name="Tsubouchi T."/>
            <person name="Morono Y."/>
            <person name="Uchiyama I."/>
            <person name="Ito T."/>
            <person name="Fujiyama A."/>
            <person name="Inagaki F."/>
            <person name="Takami H."/>
        </authorList>
    </citation>
    <scope>NUCLEOTIDE SEQUENCE</scope>
    <source>
        <strain evidence="1">Expedition CK06-06</strain>
    </source>
</reference>
<dbReference type="EMBL" id="BART01035960">
    <property type="protein sequence ID" value="GAH06476.1"/>
    <property type="molecule type" value="Genomic_DNA"/>
</dbReference>
<comment type="caution">
    <text evidence="1">The sequence shown here is derived from an EMBL/GenBank/DDBJ whole genome shotgun (WGS) entry which is preliminary data.</text>
</comment>
<dbReference type="AlphaFoldDB" id="X1CDX4"/>
<gene>
    <name evidence="1" type="ORF">S01H4_60844</name>
</gene>
<dbReference type="SUPFAM" id="SSF53756">
    <property type="entry name" value="UDP-Glycosyltransferase/glycogen phosphorylase"/>
    <property type="match status" value="1"/>
</dbReference>
<accession>X1CDX4</accession>
<name>X1CDX4_9ZZZZ</name>
<protein>
    <recommendedName>
        <fullName evidence="2">Glycosyltransferase subfamily 4-like N-terminal domain-containing protein</fullName>
    </recommendedName>
</protein>
<feature type="non-terminal residue" evidence="1">
    <location>
        <position position="1"/>
    </location>
</feature>
<evidence type="ECO:0000313" key="1">
    <source>
        <dbReference type="EMBL" id="GAH06476.1"/>
    </source>
</evidence>
<organism evidence="1">
    <name type="scientific">marine sediment metagenome</name>
    <dbReference type="NCBI Taxonomy" id="412755"/>
    <lineage>
        <taxon>unclassified sequences</taxon>
        <taxon>metagenomes</taxon>
        <taxon>ecological metagenomes</taxon>
    </lineage>
</organism>
<evidence type="ECO:0008006" key="2">
    <source>
        <dbReference type="Google" id="ProtNLM"/>
    </source>
</evidence>
<proteinExistence type="predicted"/>
<sequence>LLNSSAVTTISMNEYDYLKKYISPDKLFFIPNGTDISKFNNDDEKRWKLIT</sequence>